<dbReference type="InterPro" id="IPR029052">
    <property type="entry name" value="Metallo-depent_PP-like"/>
</dbReference>
<dbReference type="InterPro" id="IPR051158">
    <property type="entry name" value="Metallophosphoesterase_sf"/>
</dbReference>
<keyword evidence="2" id="KW-0378">Hydrolase</keyword>
<accession>A0A328CBJ2</accession>
<dbReference type="PANTHER" id="PTHR31302">
    <property type="entry name" value="TRANSMEMBRANE PROTEIN WITH METALLOPHOSPHOESTERASE DOMAIN-RELATED"/>
    <property type="match status" value="1"/>
</dbReference>
<dbReference type="AlphaFoldDB" id="A0A328CBJ2"/>
<evidence type="ECO:0000256" key="1">
    <source>
        <dbReference type="ARBA" id="ARBA00022723"/>
    </source>
</evidence>
<proteinExistence type="predicted"/>
<evidence type="ECO:0000256" key="3">
    <source>
        <dbReference type="SAM" id="Phobius"/>
    </source>
</evidence>
<gene>
    <name evidence="5" type="ORF">DL240_08165</name>
</gene>
<dbReference type="Proteomes" id="UP000249169">
    <property type="component" value="Unassembled WGS sequence"/>
</dbReference>
<dbReference type="EMBL" id="QHKO01000003">
    <property type="protein sequence ID" value="RAL22857.1"/>
    <property type="molecule type" value="Genomic_DNA"/>
</dbReference>
<feature type="transmembrane region" description="Helical" evidence="3">
    <location>
        <begin position="89"/>
        <end position="110"/>
    </location>
</feature>
<evidence type="ECO:0000259" key="4">
    <source>
        <dbReference type="Pfam" id="PF00149"/>
    </source>
</evidence>
<protein>
    <recommendedName>
        <fullName evidence="4">Calcineurin-like phosphoesterase domain-containing protein</fullName>
    </recommendedName>
</protein>
<name>A0A328CBJ2_9DELT</name>
<dbReference type="SUPFAM" id="SSF56300">
    <property type="entry name" value="Metallo-dependent phosphatases"/>
    <property type="match status" value="1"/>
</dbReference>
<keyword evidence="3" id="KW-0812">Transmembrane</keyword>
<evidence type="ECO:0000256" key="2">
    <source>
        <dbReference type="ARBA" id="ARBA00022801"/>
    </source>
</evidence>
<dbReference type="GO" id="GO:0009245">
    <property type="term" value="P:lipid A biosynthetic process"/>
    <property type="evidence" value="ECO:0007669"/>
    <property type="project" value="TreeGrafter"/>
</dbReference>
<dbReference type="PANTHER" id="PTHR31302:SF31">
    <property type="entry name" value="PHOSPHODIESTERASE YAEI"/>
    <property type="match status" value="1"/>
</dbReference>
<feature type="transmembrane region" description="Helical" evidence="3">
    <location>
        <begin position="18"/>
        <end position="38"/>
    </location>
</feature>
<dbReference type="InterPro" id="IPR004843">
    <property type="entry name" value="Calcineurin-like_PHP"/>
</dbReference>
<keyword evidence="6" id="KW-1185">Reference proteome</keyword>
<evidence type="ECO:0000313" key="5">
    <source>
        <dbReference type="EMBL" id="RAL22857.1"/>
    </source>
</evidence>
<dbReference type="Gene3D" id="3.60.21.10">
    <property type="match status" value="1"/>
</dbReference>
<dbReference type="CDD" id="cd07385">
    <property type="entry name" value="MPP_YkuE_C"/>
    <property type="match status" value="1"/>
</dbReference>
<evidence type="ECO:0000313" key="6">
    <source>
        <dbReference type="Proteomes" id="UP000249169"/>
    </source>
</evidence>
<reference evidence="5 6" key="1">
    <citation type="submission" date="2018-05" db="EMBL/GenBank/DDBJ databases">
        <title>Lujinxingia marina gen. nov. sp. nov., a new facultative anaerobic member of the class Deltaproteobacteria, and proposal of Lujinxingaceae fam. nov.</title>
        <authorList>
            <person name="Li C.-M."/>
        </authorList>
    </citation>
    <scope>NUCLEOTIDE SEQUENCE [LARGE SCALE GENOMIC DNA]</scope>
    <source>
        <strain evidence="5 6">B210</strain>
    </source>
</reference>
<feature type="transmembrane region" description="Helical" evidence="3">
    <location>
        <begin position="58"/>
        <end position="77"/>
    </location>
</feature>
<sequence length="435" mass="48134">MDKGRAPQRRRPHAVPRLVTMVMILLFLVVVSVLWLGAHYYVWRRLHGPLAEASRLRVWVTVAVVGHLALSMVTMGLRSMPRVEPLYSIMHWATYVGVGFFSLLLILMLLKDLGYWISTRFGRVPAVPEPGEASSGEAVAADPSRRLFMSNALNASVVGGAALASKWGMYQALRVPDVVEVGVPLAHLPETLEGFRIVQISDVHVGPTVRRGHVQAIVERVMALKPDVIVITGDLIEGMVEHIWQDVEPIFDLRAPHGVYYCTGNHEYYWDAPGWCEALAARGIRVLNNAHDLIDHQGGRVLMAGCTDYSAARHRPEDASDPEAAKAGAPEHDVSVLLAHQPKSIHQAARAGFDLQLSGHTHGGQMWPWNLIIGWFHPYAIGLAREEKTWIYVSRGTCYWGPPMRIGAPAEITQIELLAGGPERAYRRRVGAPQS</sequence>
<keyword evidence="3" id="KW-1133">Transmembrane helix</keyword>
<keyword evidence="3" id="KW-0472">Membrane</keyword>
<dbReference type="Pfam" id="PF00149">
    <property type="entry name" value="Metallophos"/>
    <property type="match status" value="1"/>
</dbReference>
<keyword evidence="1" id="KW-0479">Metal-binding</keyword>
<dbReference type="GO" id="GO:0046872">
    <property type="term" value="F:metal ion binding"/>
    <property type="evidence" value="ECO:0007669"/>
    <property type="project" value="UniProtKB-KW"/>
</dbReference>
<dbReference type="GO" id="GO:0016020">
    <property type="term" value="C:membrane"/>
    <property type="evidence" value="ECO:0007669"/>
    <property type="project" value="GOC"/>
</dbReference>
<comment type="caution">
    <text evidence="5">The sequence shown here is derived from an EMBL/GenBank/DDBJ whole genome shotgun (WGS) entry which is preliminary data.</text>
</comment>
<dbReference type="GO" id="GO:0008758">
    <property type="term" value="F:UDP-2,3-diacylglucosamine hydrolase activity"/>
    <property type="evidence" value="ECO:0007669"/>
    <property type="project" value="TreeGrafter"/>
</dbReference>
<organism evidence="5 6">
    <name type="scientific">Lujinxingia litoralis</name>
    <dbReference type="NCBI Taxonomy" id="2211119"/>
    <lineage>
        <taxon>Bacteria</taxon>
        <taxon>Deltaproteobacteria</taxon>
        <taxon>Bradymonadales</taxon>
        <taxon>Lujinxingiaceae</taxon>
        <taxon>Lujinxingia</taxon>
    </lineage>
</organism>
<feature type="domain" description="Calcineurin-like phosphoesterase" evidence="4">
    <location>
        <begin position="195"/>
        <end position="363"/>
    </location>
</feature>